<dbReference type="EMBL" id="CP081070">
    <property type="protein sequence ID" value="UWQ52460.1"/>
    <property type="molecule type" value="Genomic_DNA"/>
</dbReference>
<proteinExistence type="predicted"/>
<dbReference type="GO" id="GO:0015774">
    <property type="term" value="P:polysaccharide transport"/>
    <property type="evidence" value="ECO:0007669"/>
    <property type="project" value="InterPro"/>
</dbReference>
<evidence type="ECO:0000313" key="1">
    <source>
        <dbReference type="EMBL" id="UWQ52460.1"/>
    </source>
</evidence>
<evidence type="ECO:0000313" key="2">
    <source>
        <dbReference type="Proteomes" id="UP001058713"/>
    </source>
</evidence>
<sequence>MPKVIIHLRKKHVDQDLSRGFLQLYGVIRQMLAAEGGGCEIRAMDRDITSRTRHVSGRRFEDGNLHILDDRNVQMPNVLNAALAYLDGFWHLDPEGTRGFSPIGAREFREDMIPYQYAKRFFGRLQRTWKDTRRTRYQPPRERQEIPQGAVSVFFQGSYPLKAGATEFTDITMLQDVLQGAGSRTVLVKPHPRIADIGTMAELAEIAAGDSRVVISGANIHDILAASCATVSINSTVAIEGFLHRTPGILYGTSDFHHMAETVTAPGQFAEALHRAQARTGGYAQFLTWYFRHNCLEIGAPDLEQRIWEIFARAGFPQERFASGRALDRQAEHHDGRSLL</sequence>
<evidence type="ECO:0008006" key="3">
    <source>
        <dbReference type="Google" id="ProtNLM"/>
    </source>
</evidence>
<accession>A0A9Q9LVF7</accession>
<dbReference type="KEGG" id="lcae:K3721_10450"/>
<reference evidence="1" key="1">
    <citation type="submission" date="2021-08" db="EMBL/GenBank/DDBJ databases">
        <authorList>
            <person name="Nwanade C."/>
            <person name="Wang M."/>
            <person name="Masoudi A."/>
            <person name="Yu Z."/>
            <person name="Liu J."/>
        </authorList>
    </citation>
    <scope>NUCLEOTIDE SEQUENCE</scope>
    <source>
        <strain evidence="1">S122</strain>
    </source>
</reference>
<dbReference type="Pfam" id="PF05159">
    <property type="entry name" value="Capsule_synth"/>
    <property type="match status" value="1"/>
</dbReference>
<gene>
    <name evidence="1" type="ORF">K3721_10450</name>
</gene>
<name>A0A9Q9LVF7_LEICA</name>
<dbReference type="Proteomes" id="UP001058713">
    <property type="component" value="Chromosome"/>
</dbReference>
<dbReference type="RefSeq" id="WP_259970317.1">
    <property type="nucleotide sequence ID" value="NZ_CP081070.1"/>
</dbReference>
<protein>
    <recommendedName>
        <fullName evidence="3">Capsule polysaccharide biosynthesis protein</fullName>
    </recommendedName>
</protein>
<organism evidence="1 2">
    <name type="scientific">Leisingera caerulea</name>
    <name type="common">Phaeobacter caeruleus</name>
    <dbReference type="NCBI Taxonomy" id="506591"/>
    <lineage>
        <taxon>Bacteria</taxon>
        <taxon>Pseudomonadati</taxon>
        <taxon>Pseudomonadota</taxon>
        <taxon>Alphaproteobacteria</taxon>
        <taxon>Rhodobacterales</taxon>
        <taxon>Roseobacteraceae</taxon>
        <taxon>Leisingera</taxon>
    </lineage>
</organism>
<dbReference type="AlphaFoldDB" id="A0A9Q9LVF7"/>
<dbReference type="InterPro" id="IPR007833">
    <property type="entry name" value="Capsule_polysaccharide_synth"/>
</dbReference>
<dbReference type="GO" id="GO:0000271">
    <property type="term" value="P:polysaccharide biosynthetic process"/>
    <property type="evidence" value="ECO:0007669"/>
    <property type="project" value="InterPro"/>
</dbReference>